<sequence length="186" mass="21643">MWLLKNNYKHMKSIAEKKKNEHLIEYILYLYRMEDLIRAYGFNREDLEQYVLTHKNVSPQDRTESKAWLAELADGMKRAGIEEKGHLPEVQVLVDRLANFHWKLLKRDPDYLALYRKAQPHLLSLLADLTEENPGHEIQIFIHTLYGLLLSKLTGKKAPESILAAAARFGEVLSYLDAHFRASEQA</sequence>
<keyword evidence="2" id="KW-1185">Reference proteome</keyword>
<accession>A0A1H7BNM4</accession>
<dbReference type="AlphaFoldDB" id="A0A1H7BNM4"/>
<gene>
    <name evidence="1" type="ORF">SAMN05192553_11195</name>
</gene>
<dbReference type="STRING" id="1416801.SAMN05192553_11195"/>
<proteinExistence type="predicted"/>
<dbReference type="InterPro" id="IPR032574">
    <property type="entry name" value="DUF4924"/>
</dbReference>
<evidence type="ECO:0000313" key="2">
    <source>
        <dbReference type="Proteomes" id="UP000199403"/>
    </source>
</evidence>
<dbReference type="Pfam" id="PF16271">
    <property type="entry name" value="DUF4924"/>
    <property type="match status" value="1"/>
</dbReference>
<evidence type="ECO:0008006" key="3">
    <source>
        <dbReference type="Google" id="ProtNLM"/>
    </source>
</evidence>
<dbReference type="Proteomes" id="UP000199403">
    <property type="component" value="Unassembled WGS sequence"/>
</dbReference>
<name>A0A1H7BNM4_9BACT</name>
<reference evidence="2" key="1">
    <citation type="submission" date="2016-10" db="EMBL/GenBank/DDBJ databases">
        <authorList>
            <person name="Varghese N."/>
            <person name="Submissions S."/>
        </authorList>
    </citation>
    <scope>NUCLEOTIDE SEQUENCE [LARGE SCALE GENOMIC DNA]</scope>
    <source>
        <strain evidence="2">IBRC-M 10761</strain>
    </source>
</reference>
<organism evidence="1 2">
    <name type="scientific">Cyclobacterium xiamenense</name>
    <dbReference type="NCBI Taxonomy" id="1297121"/>
    <lineage>
        <taxon>Bacteria</taxon>
        <taxon>Pseudomonadati</taxon>
        <taxon>Bacteroidota</taxon>
        <taxon>Cytophagia</taxon>
        <taxon>Cytophagales</taxon>
        <taxon>Cyclobacteriaceae</taxon>
        <taxon>Cyclobacterium</taxon>
    </lineage>
</organism>
<evidence type="ECO:0000313" key="1">
    <source>
        <dbReference type="EMBL" id="SEJ75860.1"/>
    </source>
</evidence>
<dbReference type="EMBL" id="FNZH01000011">
    <property type="protein sequence ID" value="SEJ75860.1"/>
    <property type="molecule type" value="Genomic_DNA"/>
</dbReference>
<protein>
    <recommendedName>
        <fullName evidence="3">DUF4924 domain-containing protein</fullName>
    </recommendedName>
</protein>